<reference evidence="8" key="1">
    <citation type="submission" date="2023-06" db="EMBL/GenBank/DDBJ databases">
        <authorList>
            <person name="Delattre M."/>
        </authorList>
    </citation>
    <scope>NUCLEOTIDE SEQUENCE</scope>
    <source>
        <strain evidence="8">AF72</strain>
    </source>
</reference>
<dbReference type="GO" id="GO:0012505">
    <property type="term" value="C:endomembrane system"/>
    <property type="evidence" value="ECO:0007669"/>
    <property type="project" value="UniProtKB-SubCell"/>
</dbReference>
<name>A0AA36DBC0_9BILA</name>
<feature type="non-terminal residue" evidence="8">
    <location>
        <position position="1"/>
    </location>
</feature>
<feature type="transmembrane region" description="Helical" evidence="6">
    <location>
        <begin position="95"/>
        <end position="114"/>
    </location>
</feature>
<dbReference type="Pfam" id="PF10277">
    <property type="entry name" value="Frag1"/>
    <property type="match status" value="1"/>
</dbReference>
<feature type="transmembrane region" description="Helical" evidence="6">
    <location>
        <begin position="120"/>
        <end position="140"/>
    </location>
</feature>
<evidence type="ECO:0000256" key="6">
    <source>
        <dbReference type="SAM" id="Phobius"/>
    </source>
</evidence>
<sequence>MLQLGRLGAGHLPVFFAIVFITNLGATYVSAVYHGDVDPVFPYISAAGNNRPESCFFSLLLNLSSFLSMIVIYLRYSLVKELIRGSDQKIERANGIALFFGLVGAMGMMVVANFQESAVIKIHLGAAVTCFGSGGLYMTLQSYITLRMYPIFNNRRIGIIRVLISVWSLTTFFVAIGFGTAAANKFHEFYPDLPTPRPWNRHIWMPGYELHVVSAIAEWMMAAGHIAFILSFSREFEKIRATLKVESLVVHLDNSPLWRSTEDLSTFAS</sequence>
<comment type="similarity">
    <text evidence="2">Belongs to the DRAM/TMEM150 family.</text>
</comment>
<feature type="transmembrane region" description="Helical" evidence="6">
    <location>
        <begin position="160"/>
        <end position="183"/>
    </location>
</feature>
<dbReference type="PANTHER" id="PTHR21324">
    <property type="entry name" value="FASTING-INDUCIBLE INTEGRAL MEMBRANE PROTEIN TM6P1-RELATED"/>
    <property type="match status" value="1"/>
</dbReference>
<gene>
    <name evidence="8" type="ORF">MSPICULIGERA_LOCUS22223</name>
</gene>
<dbReference type="PANTHER" id="PTHR21324:SF2">
    <property type="entry name" value="EG:22E5.9 PROTEIN"/>
    <property type="match status" value="1"/>
</dbReference>
<keyword evidence="4 6" id="KW-1133">Transmembrane helix</keyword>
<keyword evidence="5 6" id="KW-0472">Membrane</keyword>
<comment type="caution">
    <text evidence="8">The sequence shown here is derived from an EMBL/GenBank/DDBJ whole genome shotgun (WGS) entry which is preliminary data.</text>
</comment>
<dbReference type="InterPro" id="IPR050911">
    <property type="entry name" value="DRAM/TMEM150_Autophagy_Mod"/>
</dbReference>
<evidence type="ECO:0000256" key="1">
    <source>
        <dbReference type="ARBA" id="ARBA00004127"/>
    </source>
</evidence>
<evidence type="ECO:0000256" key="4">
    <source>
        <dbReference type="ARBA" id="ARBA00022989"/>
    </source>
</evidence>
<keyword evidence="9" id="KW-1185">Reference proteome</keyword>
<evidence type="ECO:0000256" key="2">
    <source>
        <dbReference type="ARBA" id="ARBA00006565"/>
    </source>
</evidence>
<proteinExistence type="inferred from homology"/>
<evidence type="ECO:0000256" key="3">
    <source>
        <dbReference type="ARBA" id="ARBA00022692"/>
    </source>
</evidence>
<feature type="domain" description="CWH43-like N-terminal" evidence="7">
    <location>
        <begin position="11"/>
        <end position="238"/>
    </location>
</feature>
<dbReference type="InterPro" id="IPR019402">
    <property type="entry name" value="CWH43_N"/>
</dbReference>
<evidence type="ECO:0000259" key="7">
    <source>
        <dbReference type="Pfam" id="PF10277"/>
    </source>
</evidence>
<keyword evidence="3 6" id="KW-0812">Transmembrane</keyword>
<dbReference type="AlphaFoldDB" id="A0AA36DBC0"/>
<evidence type="ECO:0000256" key="5">
    <source>
        <dbReference type="ARBA" id="ARBA00023136"/>
    </source>
</evidence>
<feature type="transmembrane region" description="Helical" evidence="6">
    <location>
        <begin position="203"/>
        <end position="230"/>
    </location>
</feature>
<feature type="transmembrane region" description="Helical" evidence="6">
    <location>
        <begin position="55"/>
        <end position="74"/>
    </location>
</feature>
<organism evidence="8 9">
    <name type="scientific">Mesorhabditis spiculigera</name>
    <dbReference type="NCBI Taxonomy" id="96644"/>
    <lineage>
        <taxon>Eukaryota</taxon>
        <taxon>Metazoa</taxon>
        <taxon>Ecdysozoa</taxon>
        <taxon>Nematoda</taxon>
        <taxon>Chromadorea</taxon>
        <taxon>Rhabditida</taxon>
        <taxon>Rhabditina</taxon>
        <taxon>Rhabditomorpha</taxon>
        <taxon>Rhabditoidea</taxon>
        <taxon>Rhabditidae</taxon>
        <taxon>Mesorhabditinae</taxon>
        <taxon>Mesorhabditis</taxon>
    </lineage>
</organism>
<protein>
    <recommendedName>
        <fullName evidence="7">CWH43-like N-terminal domain-containing protein</fullName>
    </recommendedName>
</protein>
<dbReference type="EMBL" id="CATQJA010002687">
    <property type="protein sequence ID" value="CAJ0584161.1"/>
    <property type="molecule type" value="Genomic_DNA"/>
</dbReference>
<evidence type="ECO:0000313" key="9">
    <source>
        <dbReference type="Proteomes" id="UP001177023"/>
    </source>
</evidence>
<dbReference type="Proteomes" id="UP001177023">
    <property type="component" value="Unassembled WGS sequence"/>
</dbReference>
<accession>A0AA36DBC0</accession>
<evidence type="ECO:0000313" key="8">
    <source>
        <dbReference type="EMBL" id="CAJ0584161.1"/>
    </source>
</evidence>
<feature type="transmembrane region" description="Helical" evidence="6">
    <location>
        <begin position="12"/>
        <end position="35"/>
    </location>
</feature>
<comment type="subcellular location">
    <subcellularLocation>
        <location evidence="1">Endomembrane system</location>
        <topology evidence="1">Multi-pass membrane protein</topology>
    </subcellularLocation>
</comment>